<reference evidence="1 2" key="1">
    <citation type="journal article" date="2019" name="Emerg. Microbes Infect.">
        <title>Comprehensive subspecies identification of 175 nontuberculous mycobacteria species based on 7547 genomic profiles.</title>
        <authorList>
            <person name="Matsumoto Y."/>
            <person name="Kinjo T."/>
            <person name="Motooka D."/>
            <person name="Nabeya D."/>
            <person name="Jung N."/>
            <person name="Uechi K."/>
            <person name="Horii T."/>
            <person name="Iida T."/>
            <person name="Fujita J."/>
            <person name="Nakamura S."/>
        </authorList>
    </citation>
    <scope>NUCLEOTIDE SEQUENCE [LARGE SCALE GENOMIC DNA]</scope>
    <source>
        <strain evidence="1 2">JCM 30726</strain>
    </source>
</reference>
<evidence type="ECO:0000313" key="1">
    <source>
        <dbReference type="EMBL" id="GFG97611.1"/>
    </source>
</evidence>
<dbReference type="Proteomes" id="UP000465301">
    <property type="component" value="Unassembled WGS sequence"/>
</dbReference>
<keyword evidence="2" id="KW-1185">Reference proteome</keyword>
<dbReference type="AlphaFoldDB" id="A0A7I9Z9E3"/>
<sequence length="60" mass="7073">MTKVREATRRGIPKRRKLTEKVKAVLMQGDSWHVPDKQIHRWEGEGGAEYLPGPRRRSEY</sequence>
<gene>
    <name evidence="1" type="ORF">MTIM_34900</name>
</gene>
<name>A0A7I9Z9E3_9MYCO</name>
<accession>A0A7I9Z9E3</accession>
<comment type="caution">
    <text evidence="1">The sequence shown here is derived from an EMBL/GenBank/DDBJ whole genome shotgun (WGS) entry which is preliminary data.</text>
</comment>
<evidence type="ECO:0000313" key="2">
    <source>
        <dbReference type="Proteomes" id="UP000465301"/>
    </source>
</evidence>
<protein>
    <submittedName>
        <fullName evidence="1">Uncharacterized protein</fullName>
    </submittedName>
</protein>
<proteinExistence type="predicted"/>
<dbReference type="EMBL" id="BLLA01000001">
    <property type="protein sequence ID" value="GFG97611.1"/>
    <property type="molecule type" value="Genomic_DNA"/>
</dbReference>
<organism evidence="1 2">
    <name type="scientific">Mycobacterium timonense</name>
    <dbReference type="NCBI Taxonomy" id="701043"/>
    <lineage>
        <taxon>Bacteria</taxon>
        <taxon>Bacillati</taxon>
        <taxon>Actinomycetota</taxon>
        <taxon>Actinomycetes</taxon>
        <taxon>Mycobacteriales</taxon>
        <taxon>Mycobacteriaceae</taxon>
        <taxon>Mycobacterium</taxon>
        <taxon>Mycobacterium avium complex (MAC)</taxon>
    </lineage>
</organism>